<protein>
    <recommendedName>
        <fullName evidence="1">Proline iminopeptidase</fullName>
    </recommendedName>
</protein>
<evidence type="ECO:0000313" key="4">
    <source>
        <dbReference type="EMBL" id="WDI32271.1"/>
    </source>
</evidence>
<dbReference type="RefSeq" id="WP_274494191.1">
    <property type="nucleotide sequence ID" value="NZ_CP118166.1"/>
</dbReference>
<feature type="signal peptide" evidence="2">
    <location>
        <begin position="1"/>
        <end position="26"/>
    </location>
</feature>
<dbReference type="PANTHER" id="PTHR43722:SF1">
    <property type="entry name" value="PROLINE IMINOPEPTIDASE"/>
    <property type="match status" value="1"/>
</dbReference>
<dbReference type="Pfam" id="PF08386">
    <property type="entry name" value="Abhydrolase_4"/>
    <property type="match status" value="1"/>
</dbReference>
<keyword evidence="4" id="KW-0378">Hydrolase</keyword>
<dbReference type="InterPro" id="IPR005944">
    <property type="entry name" value="Pro_iminopeptidase"/>
</dbReference>
<evidence type="ECO:0000259" key="3">
    <source>
        <dbReference type="Pfam" id="PF08386"/>
    </source>
</evidence>
<evidence type="ECO:0000256" key="1">
    <source>
        <dbReference type="ARBA" id="ARBA00021843"/>
    </source>
</evidence>
<feature type="domain" description="Peptidase S33 tripeptidyl aminopeptidase-like C-terminal" evidence="3">
    <location>
        <begin position="391"/>
        <end position="486"/>
    </location>
</feature>
<dbReference type="PANTHER" id="PTHR43722">
    <property type="entry name" value="PROLINE IMINOPEPTIDASE"/>
    <property type="match status" value="1"/>
</dbReference>
<dbReference type="GO" id="GO:0005737">
    <property type="term" value="C:cytoplasm"/>
    <property type="evidence" value="ECO:0007669"/>
    <property type="project" value="InterPro"/>
</dbReference>
<dbReference type="GO" id="GO:0006508">
    <property type="term" value="P:proteolysis"/>
    <property type="evidence" value="ECO:0007669"/>
    <property type="project" value="InterPro"/>
</dbReference>
<sequence>MRNFFSNPWGVAVGAVMLAASVTACAHQEVYVDEKSAVVGFDIAPCEPAFDGYEADCGALNVYENRKTKTGRIIPIKFVRVRARNGNETDDAVFVLTGGPGEGATPNASVRMQIEPTMATRDLVIVDQRGTGGSNPLDCLKYDLAGRPEAFKEMFERPFFDPENYKKCKDRLSEKADLTQYTTSIIADDINDLREALGYKKMTLSGGSYGTTLGLEIIRRHENHVRAAVFKGVVPPSVFQTETLAADADMALEGVIAACENDASCNEAFPSFRQDMAEVLDDVAKEPVKVTLPHSLTQEPTQVRVKYGELATAIRYVLYSAQVSAGLPLAVSEAKAGDYTKLTQFLPTLLYQLSEIGTEGMWASVRCAEEFPYIDVSRTRALSENTMLGTARLDSGLAICSFWPRGERAENFADPVRADTPVLMLTGEYDAASPPWMGEEAVRHLPNARLVVVPNSSHWDLGNPCVNQMVIEFVDTADVNAIDASCAADAKRPPFTLPQ</sequence>
<evidence type="ECO:0000256" key="2">
    <source>
        <dbReference type="SAM" id="SignalP"/>
    </source>
</evidence>
<proteinExistence type="predicted"/>
<dbReference type="EMBL" id="CP118166">
    <property type="protein sequence ID" value="WDI32271.1"/>
    <property type="molecule type" value="Genomic_DNA"/>
</dbReference>
<keyword evidence="2" id="KW-0732">Signal</keyword>
<name>A0AAE9ZJJ4_9PROT</name>
<feature type="chain" id="PRO_5041988762" description="Proline iminopeptidase" evidence="2">
    <location>
        <begin position="27"/>
        <end position="499"/>
    </location>
</feature>
<dbReference type="AlphaFoldDB" id="A0AAE9ZJJ4"/>
<keyword evidence="5" id="KW-1185">Reference proteome</keyword>
<dbReference type="KEGG" id="hfl:PUV54_03580"/>
<dbReference type="Gene3D" id="3.40.50.1820">
    <property type="entry name" value="alpha/beta hydrolase"/>
    <property type="match status" value="1"/>
</dbReference>
<dbReference type="Proteomes" id="UP001214043">
    <property type="component" value="Chromosome"/>
</dbReference>
<dbReference type="InterPro" id="IPR029058">
    <property type="entry name" value="AB_hydrolase_fold"/>
</dbReference>
<dbReference type="PROSITE" id="PS51257">
    <property type="entry name" value="PROKAR_LIPOPROTEIN"/>
    <property type="match status" value="1"/>
</dbReference>
<evidence type="ECO:0000313" key="5">
    <source>
        <dbReference type="Proteomes" id="UP001214043"/>
    </source>
</evidence>
<dbReference type="SUPFAM" id="SSF53474">
    <property type="entry name" value="alpha/beta-Hydrolases"/>
    <property type="match status" value="1"/>
</dbReference>
<accession>A0AAE9ZJJ4</accession>
<gene>
    <name evidence="4" type="ORF">PUV54_03580</name>
</gene>
<reference evidence="4" key="1">
    <citation type="submission" date="2023-02" db="EMBL/GenBank/DDBJ databases">
        <title>Genome sequence of Hyphococcus flavus.</title>
        <authorList>
            <person name="Rong J.-C."/>
            <person name="Zhao Q."/>
            <person name="Yi M."/>
            <person name="Wu J.-Y."/>
        </authorList>
    </citation>
    <scope>NUCLEOTIDE SEQUENCE</scope>
    <source>
        <strain evidence="4">MCCC 1K03223</strain>
    </source>
</reference>
<dbReference type="InterPro" id="IPR013595">
    <property type="entry name" value="Pept_S33_TAP-like_C"/>
</dbReference>
<organism evidence="4 5">
    <name type="scientific">Hyphococcus flavus</name>
    <dbReference type="NCBI Taxonomy" id="1866326"/>
    <lineage>
        <taxon>Bacteria</taxon>
        <taxon>Pseudomonadati</taxon>
        <taxon>Pseudomonadota</taxon>
        <taxon>Alphaproteobacteria</taxon>
        <taxon>Parvularculales</taxon>
        <taxon>Parvularculaceae</taxon>
        <taxon>Hyphococcus</taxon>
    </lineage>
</organism>
<dbReference type="GO" id="GO:0004177">
    <property type="term" value="F:aminopeptidase activity"/>
    <property type="evidence" value="ECO:0007669"/>
    <property type="project" value="UniProtKB-EC"/>
</dbReference>